<feature type="coiled-coil region" evidence="1">
    <location>
        <begin position="187"/>
        <end position="274"/>
    </location>
</feature>
<gene>
    <name evidence="2" type="ORF">ECRASSUSDP1_LOCUS6084</name>
</gene>
<keyword evidence="1" id="KW-0175">Coiled coil</keyword>
<dbReference type="EMBL" id="CAMPGE010005897">
    <property type="protein sequence ID" value="CAI2364738.1"/>
    <property type="molecule type" value="Genomic_DNA"/>
</dbReference>
<comment type="caution">
    <text evidence="2">The sequence shown here is derived from an EMBL/GenBank/DDBJ whole genome shotgun (WGS) entry which is preliminary data.</text>
</comment>
<sequence length="515" mass="59930">MSGYPKCQFHEECTSVGFVVKPSENSALETDLLVCASCANTTYAAEEIHAIPGLHGIIDSLRCAEYHIDKINLFKDENKLDICWSKLLPDIRRFKEKLAEINKRLKKVQKKDNLIERVNLQINSRSLINVLFNSELMKQYNRHLHCKEFKQDNFSKSRTQPITNAYHTIKLAKLRSKIEEEELIPLSEQLQKANKLSEERLKKIQELTQEKLQFEKKLAALETQENHALEEEKAIKDQEIQLLQQKVKTFSEEEQKLTSQLEEVKTEYENLSHQIEGSNYTLSHSEYGSIYSSIIGKSKNFTELSKIYIKLDNSKYQTLLKLLQFFKLPASTCVYLFNMYHYNSPSLINRFMKNALHDQIKQFNFNFGQCSGDSTKDYMETLKKVMPRIKGVIEIGNMKLTRRDFEDLIVAAKNCECIKFNWCSIETDGECTFQDRLDDASFTKIAFDYSGKEEFSNWKENGYQRFKNIVNGLAKVESVKEREIQVELTRCDLDKQLAEYVFNEAGMDKVTIEGL</sequence>
<reference evidence="2" key="1">
    <citation type="submission" date="2023-07" db="EMBL/GenBank/DDBJ databases">
        <authorList>
            <consortium name="AG Swart"/>
            <person name="Singh M."/>
            <person name="Singh A."/>
            <person name="Seah K."/>
            <person name="Emmerich C."/>
        </authorList>
    </citation>
    <scope>NUCLEOTIDE SEQUENCE</scope>
    <source>
        <strain evidence="2">DP1</strain>
    </source>
</reference>
<evidence type="ECO:0000313" key="2">
    <source>
        <dbReference type="EMBL" id="CAI2364738.1"/>
    </source>
</evidence>
<protein>
    <submittedName>
        <fullName evidence="2">Uncharacterized protein</fullName>
    </submittedName>
</protein>
<accession>A0AAD1X6B1</accession>
<dbReference type="Proteomes" id="UP001295684">
    <property type="component" value="Unassembled WGS sequence"/>
</dbReference>
<evidence type="ECO:0000313" key="3">
    <source>
        <dbReference type="Proteomes" id="UP001295684"/>
    </source>
</evidence>
<dbReference type="AlphaFoldDB" id="A0AAD1X6B1"/>
<organism evidence="2 3">
    <name type="scientific">Euplotes crassus</name>
    <dbReference type="NCBI Taxonomy" id="5936"/>
    <lineage>
        <taxon>Eukaryota</taxon>
        <taxon>Sar</taxon>
        <taxon>Alveolata</taxon>
        <taxon>Ciliophora</taxon>
        <taxon>Intramacronucleata</taxon>
        <taxon>Spirotrichea</taxon>
        <taxon>Hypotrichia</taxon>
        <taxon>Euplotida</taxon>
        <taxon>Euplotidae</taxon>
        <taxon>Moneuplotes</taxon>
    </lineage>
</organism>
<keyword evidence="3" id="KW-1185">Reference proteome</keyword>
<name>A0AAD1X6B1_EUPCR</name>
<evidence type="ECO:0000256" key="1">
    <source>
        <dbReference type="SAM" id="Coils"/>
    </source>
</evidence>
<proteinExistence type="predicted"/>